<gene>
    <name evidence="1" type="ORF">DVH24_030880</name>
</gene>
<dbReference type="AlphaFoldDB" id="A0A498HGV8"/>
<comment type="caution">
    <text evidence="1">The sequence shown here is derived from an EMBL/GenBank/DDBJ whole genome shotgun (WGS) entry which is preliminary data.</text>
</comment>
<sequence>MKKAVVTIEKYRRKHLPSFADKSSAEAYAELNYDIGGLVVWDVDETDEKQQKYVDELMKKKFRKWKFDVQQAAIMHKLIMPLSMHMLMTQRKSDQI</sequence>
<accession>A0A498HGV8</accession>
<evidence type="ECO:0000313" key="2">
    <source>
        <dbReference type="Proteomes" id="UP000290289"/>
    </source>
</evidence>
<evidence type="ECO:0000313" key="1">
    <source>
        <dbReference type="EMBL" id="RXH68547.1"/>
    </source>
</evidence>
<dbReference type="Proteomes" id="UP000290289">
    <property type="component" value="Chromosome 17"/>
</dbReference>
<protein>
    <submittedName>
        <fullName evidence="1">Uncharacterized protein</fullName>
    </submittedName>
</protein>
<proteinExistence type="predicted"/>
<organism evidence="1 2">
    <name type="scientific">Malus domestica</name>
    <name type="common">Apple</name>
    <name type="synonym">Pyrus malus</name>
    <dbReference type="NCBI Taxonomy" id="3750"/>
    <lineage>
        <taxon>Eukaryota</taxon>
        <taxon>Viridiplantae</taxon>
        <taxon>Streptophyta</taxon>
        <taxon>Embryophyta</taxon>
        <taxon>Tracheophyta</taxon>
        <taxon>Spermatophyta</taxon>
        <taxon>Magnoliopsida</taxon>
        <taxon>eudicotyledons</taxon>
        <taxon>Gunneridae</taxon>
        <taxon>Pentapetalae</taxon>
        <taxon>rosids</taxon>
        <taxon>fabids</taxon>
        <taxon>Rosales</taxon>
        <taxon>Rosaceae</taxon>
        <taxon>Amygdaloideae</taxon>
        <taxon>Maleae</taxon>
        <taxon>Malus</taxon>
    </lineage>
</organism>
<reference evidence="1 2" key="1">
    <citation type="submission" date="2018-10" db="EMBL/GenBank/DDBJ databases">
        <title>A high-quality apple genome assembly.</title>
        <authorList>
            <person name="Hu J."/>
        </authorList>
    </citation>
    <scope>NUCLEOTIDE SEQUENCE [LARGE SCALE GENOMIC DNA]</scope>
    <source>
        <strain evidence="2">cv. HFTH1</strain>
        <tissue evidence="1">Young leaf</tissue>
    </source>
</reference>
<keyword evidence="2" id="KW-1185">Reference proteome</keyword>
<dbReference type="EMBL" id="RDQH01000343">
    <property type="protein sequence ID" value="RXH68547.1"/>
    <property type="molecule type" value="Genomic_DNA"/>
</dbReference>
<name>A0A498HGV8_MALDO</name>